<keyword evidence="3" id="KW-1185">Reference proteome</keyword>
<evidence type="ECO:0000256" key="1">
    <source>
        <dbReference type="SAM" id="MobiDB-lite"/>
    </source>
</evidence>
<comment type="caution">
    <text evidence="2">The sequence shown here is derived from an EMBL/GenBank/DDBJ whole genome shotgun (WGS) entry which is preliminary data.</text>
</comment>
<name>A0A235EX41_9RHOO</name>
<evidence type="ECO:0000313" key="3">
    <source>
        <dbReference type="Proteomes" id="UP000215181"/>
    </source>
</evidence>
<dbReference type="InterPro" id="IPR009553">
    <property type="entry name" value="DUF1173"/>
</dbReference>
<accession>A0A235EX41</accession>
<organism evidence="2 3">
    <name type="scientific">Thauera propionica</name>
    <dbReference type="NCBI Taxonomy" id="2019431"/>
    <lineage>
        <taxon>Bacteria</taxon>
        <taxon>Pseudomonadati</taxon>
        <taxon>Pseudomonadota</taxon>
        <taxon>Betaproteobacteria</taxon>
        <taxon>Rhodocyclales</taxon>
        <taxon>Zoogloeaceae</taxon>
        <taxon>Thauera</taxon>
    </lineage>
</organism>
<reference evidence="2 3" key="1">
    <citation type="submission" date="2017-07" db="EMBL/GenBank/DDBJ databases">
        <title>Thauera sp. KNDSS-Mac4 genome sequence and assembly.</title>
        <authorList>
            <person name="Mayilraj S."/>
        </authorList>
    </citation>
    <scope>NUCLEOTIDE SEQUENCE [LARGE SCALE GENOMIC DNA]</scope>
    <source>
        <strain evidence="2 3">KNDSS-Mac4</strain>
    </source>
</reference>
<protein>
    <recommendedName>
        <fullName evidence="4">DUF1173 domain-containing protein</fullName>
    </recommendedName>
</protein>
<gene>
    <name evidence="2" type="ORF">CGK74_15270</name>
</gene>
<dbReference type="Pfam" id="PF06666">
    <property type="entry name" value="DUF1173"/>
    <property type="match status" value="1"/>
</dbReference>
<dbReference type="EMBL" id="NOIH01000022">
    <property type="protein sequence ID" value="OYD52985.1"/>
    <property type="molecule type" value="Genomic_DNA"/>
</dbReference>
<evidence type="ECO:0000313" key="2">
    <source>
        <dbReference type="EMBL" id="OYD52985.1"/>
    </source>
</evidence>
<proteinExistence type="predicted"/>
<evidence type="ECO:0008006" key="4">
    <source>
        <dbReference type="Google" id="ProtNLM"/>
    </source>
</evidence>
<sequence>MFRCFLARELFDRCDSECDLQRGLNTALRHDTFPVQIGKETYGFRAQTDPQKAYFWQSVLGRAKTAGTPVHCLCLVDDRVRQLSVHERDGRYHLQAFPNQGESHAKECRFHRDATGPKNAFPETTDEPAQDDTPRDRLPLGFAMPTHSPSMGGAGAGGPRNSPRIHRVSLEYLLIKLWNTAGLNEWKPSWAGKRNMFTVLNRLRTAATEIEINGELLAQNLVIGETNEGGKADAHNAAVIKRATEARRRILVLGRLAAPKRQDQPLSPLRLRNFRGAPFLLMSAEVTHIAEGKYGPAIAAWRHAAQPVFTLAMVEPGDRGRWFVADVGFLACDERFVAGSEH</sequence>
<dbReference type="Proteomes" id="UP000215181">
    <property type="component" value="Unassembled WGS sequence"/>
</dbReference>
<dbReference type="OrthoDB" id="8952417at2"/>
<feature type="region of interest" description="Disordered" evidence="1">
    <location>
        <begin position="113"/>
        <end position="139"/>
    </location>
</feature>
<dbReference type="AlphaFoldDB" id="A0A235EX41"/>